<organism evidence="1 2">
    <name type="scientific">Clavelina lepadiformis</name>
    <name type="common">Light-bulb sea squirt</name>
    <name type="synonym">Ascidia lepadiformis</name>
    <dbReference type="NCBI Taxonomy" id="159417"/>
    <lineage>
        <taxon>Eukaryota</taxon>
        <taxon>Metazoa</taxon>
        <taxon>Chordata</taxon>
        <taxon>Tunicata</taxon>
        <taxon>Ascidiacea</taxon>
        <taxon>Aplousobranchia</taxon>
        <taxon>Clavelinidae</taxon>
        <taxon>Clavelina</taxon>
    </lineage>
</organism>
<evidence type="ECO:0000313" key="2">
    <source>
        <dbReference type="Proteomes" id="UP001642483"/>
    </source>
</evidence>
<dbReference type="Proteomes" id="UP001642483">
    <property type="component" value="Unassembled WGS sequence"/>
</dbReference>
<protein>
    <submittedName>
        <fullName evidence="1">Uncharacterized protein</fullName>
    </submittedName>
</protein>
<keyword evidence="2" id="KW-1185">Reference proteome</keyword>
<proteinExistence type="predicted"/>
<gene>
    <name evidence="1" type="ORF">CVLEPA_LOCUS26349</name>
</gene>
<name>A0ABP0GMR5_CLALP</name>
<comment type="caution">
    <text evidence="1">The sequence shown here is derived from an EMBL/GenBank/DDBJ whole genome shotgun (WGS) entry which is preliminary data.</text>
</comment>
<dbReference type="EMBL" id="CAWYQH010000130">
    <property type="protein sequence ID" value="CAK8693017.1"/>
    <property type="molecule type" value="Genomic_DNA"/>
</dbReference>
<accession>A0ABP0GMR5</accession>
<evidence type="ECO:0000313" key="1">
    <source>
        <dbReference type="EMBL" id="CAK8693017.1"/>
    </source>
</evidence>
<reference evidence="1 2" key="1">
    <citation type="submission" date="2024-02" db="EMBL/GenBank/DDBJ databases">
        <authorList>
            <person name="Daric V."/>
            <person name="Darras S."/>
        </authorList>
    </citation>
    <scope>NUCLEOTIDE SEQUENCE [LARGE SCALE GENOMIC DNA]</scope>
</reference>
<sequence length="301" mass="33335">MLMESITRSCTPKYFAFDECFISREDYRNIPGSNFQYTCVRTCDTDNCNTGLPGKAIPNPSPTNRLQCMVCNANTCSSPSTYRDARTCPGKSTHCFSSVTYVITDKSYLPVNSTSPGNYYLQNVERKCVNSAVNAGCTTVSIGYGLSRVTCVETCQGNLCNIGWPARPRCSSCKARPGSSSDLCKNNPPLPRKCQYPYHEYCIMEETSYVFDKETSDQRQMSSISRGCSHLPLRNECVKTVQDGFTLMNCTKSCTSNSCNLGPLTFTGSSASLTQPFVKLYFWCVFINAIALTMSLEKCLS</sequence>